<comment type="caution">
    <text evidence="2">The sequence shown here is derived from an EMBL/GenBank/DDBJ whole genome shotgun (WGS) entry which is preliminary data.</text>
</comment>
<dbReference type="RefSeq" id="WP_267153592.1">
    <property type="nucleotide sequence ID" value="NZ_JAPMLT010000018.1"/>
</dbReference>
<evidence type="ECO:0000256" key="1">
    <source>
        <dbReference type="SAM" id="MobiDB-lite"/>
    </source>
</evidence>
<feature type="region of interest" description="Disordered" evidence="1">
    <location>
        <begin position="360"/>
        <end position="381"/>
    </location>
</feature>
<dbReference type="EMBL" id="JAPMLT010000018">
    <property type="protein sequence ID" value="MCX7572345.1"/>
    <property type="molecule type" value="Genomic_DNA"/>
</dbReference>
<keyword evidence="3" id="KW-1185">Reference proteome</keyword>
<name>A0ABT3X619_9BACL</name>
<evidence type="ECO:0000313" key="3">
    <source>
        <dbReference type="Proteomes" id="UP001208017"/>
    </source>
</evidence>
<organism evidence="2 3">
    <name type="scientific">Tumebacillus lacus</name>
    <dbReference type="NCBI Taxonomy" id="2995335"/>
    <lineage>
        <taxon>Bacteria</taxon>
        <taxon>Bacillati</taxon>
        <taxon>Bacillota</taxon>
        <taxon>Bacilli</taxon>
        <taxon>Bacillales</taxon>
        <taxon>Alicyclobacillaceae</taxon>
        <taxon>Tumebacillus</taxon>
    </lineage>
</organism>
<protein>
    <submittedName>
        <fullName evidence="2">Uncharacterized protein</fullName>
    </submittedName>
</protein>
<evidence type="ECO:0000313" key="2">
    <source>
        <dbReference type="EMBL" id="MCX7572345.1"/>
    </source>
</evidence>
<feature type="compositionally biased region" description="Basic and acidic residues" evidence="1">
    <location>
        <begin position="360"/>
        <end position="375"/>
    </location>
</feature>
<reference evidence="2 3" key="1">
    <citation type="submission" date="2022-11" db="EMBL/GenBank/DDBJ databases">
        <title>Study of microbial diversity in lake waters.</title>
        <authorList>
            <person name="Zhang J."/>
        </authorList>
    </citation>
    <scope>NUCLEOTIDE SEQUENCE [LARGE SCALE GENOMIC DNA]</scope>
    <source>
        <strain evidence="2 3">DT12</strain>
    </source>
</reference>
<gene>
    <name evidence="2" type="ORF">OS242_20770</name>
</gene>
<proteinExistence type="predicted"/>
<accession>A0ABT3X619</accession>
<sequence length="381" mass="41858">MLAVVLAGGYGACETGILRAMSGVRRAMALDLAERCQAATGVRTVFVSDEEDLLRQAAEIGCATRRTGEPFVWLSEVQAAIRAHMAHPEESVLVLGGSAAPFLTAEGIEQLAEREEPGCAWLNNRLSPDLIFFAPARSAFEVKECRTDNDFGFALEKQAALTALYLPSELMFAYDVDTPLDALLAAKSPRAGHRLREAVLAFEHRVRLEEAFDRLRQGEYRDVAVIGRAHPVEAERFAQACQLRLRLYSEERGMKALGRIERGEVRSLVGELVRALGWQGFFSHVAQSCALVLFDTRVVLAEQRREISDGDRFAADLLMDDDVHDLDLREMARAAAAAPIPILLGGQTLVSGGLRLLREELGPGETKKPQRERDTCPSTSA</sequence>
<dbReference type="Proteomes" id="UP001208017">
    <property type="component" value="Unassembled WGS sequence"/>
</dbReference>